<dbReference type="InterPro" id="IPR032675">
    <property type="entry name" value="LRR_dom_sf"/>
</dbReference>
<evidence type="ECO:0000313" key="1">
    <source>
        <dbReference type="EMBL" id="KAF8472921.1"/>
    </source>
</evidence>
<gene>
    <name evidence="1" type="ORF">DFH94DRAFT_684394</name>
</gene>
<protein>
    <recommendedName>
        <fullName evidence="3">F-box domain-containing protein</fullName>
    </recommendedName>
</protein>
<dbReference type="SUPFAM" id="SSF52047">
    <property type="entry name" value="RNI-like"/>
    <property type="match status" value="1"/>
</dbReference>
<evidence type="ECO:0008006" key="3">
    <source>
        <dbReference type="Google" id="ProtNLM"/>
    </source>
</evidence>
<name>A0A9P5JYW9_9AGAM</name>
<organism evidence="1 2">
    <name type="scientific">Russula ochroleuca</name>
    <dbReference type="NCBI Taxonomy" id="152965"/>
    <lineage>
        <taxon>Eukaryota</taxon>
        <taxon>Fungi</taxon>
        <taxon>Dikarya</taxon>
        <taxon>Basidiomycota</taxon>
        <taxon>Agaricomycotina</taxon>
        <taxon>Agaricomycetes</taxon>
        <taxon>Russulales</taxon>
        <taxon>Russulaceae</taxon>
        <taxon>Russula</taxon>
    </lineage>
</organism>
<proteinExistence type="predicted"/>
<accession>A0A9P5JYW9</accession>
<dbReference type="Gene3D" id="3.80.10.10">
    <property type="entry name" value="Ribonuclease Inhibitor"/>
    <property type="match status" value="1"/>
</dbReference>
<sequence length="491" mass="55957">MPVIKSPYHTPAPPSTLHHFLADLDQEILINILPDDVLLEVFDFYVVVDEDVFDNSVEVWQTLVHVCRRWRSVVFGSPRRLNLRLFYTEKTPARDTLDIWPSLPLLIRSDHITNVDNIIAVLKCNQRVVKIKLFANNSDLENVLAAAMQPFTALTHLELGTFRSRDGTAILPDSFLGGSAPRLQKLRLRGILFPGLPKLLLSATHLVRIDLWDIPHSGYFSSEAMVTALSASISLENLWLQFESPRSRPDPASRRPPPLTFSVLPALTTFHFKGVTEYLDDIVAHINAPRLNKLDVTFFNQIVFDTPQLIQFISRTPTLETLEKALVVFEFGTACVNLSSKTSGYGKLNVAISCVEFDWQVSSMEQVCTLCLPPLSTLEDVYIYERSYSQESQPIWQDIENTLWLELLQPFTTVKNLYLSKEFALRIVPALQELIGGRTTEVLPSLQNIFLEEPQPPKIRYGIQQFVTTRQVTSHRIAVSQWDRDRSRPEY</sequence>
<dbReference type="AlphaFoldDB" id="A0A9P5JYW9"/>
<comment type="caution">
    <text evidence="1">The sequence shown here is derived from an EMBL/GenBank/DDBJ whole genome shotgun (WGS) entry which is preliminary data.</text>
</comment>
<reference evidence="1" key="1">
    <citation type="submission" date="2019-10" db="EMBL/GenBank/DDBJ databases">
        <authorList>
            <consortium name="DOE Joint Genome Institute"/>
            <person name="Kuo A."/>
            <person name="Miyauchi S."/>
            <person name="Kiss E."/>
            <person name="Drula E."/>
            <person name="Kohler A."/>
            <person name="Sanchez-Garcia M."/>
            <person name="Andreopoulos B."/>
            <person name="Barry K.W."/>
            <person name="Bonito G."/>
            <person name="Buee M."/>
            <person name="Carver A."/>
            <person name="Chen C."/>
            <person name="Cichocki N."/>
            <person name="Clum A."/>
            <person name="Culley D."/>
            <person name="Crous P.W."/>
            <person name="Fauchery L."/>
            <person name="Girlanda M."/>
            <person name="Hayes R."/>
            <person name="Keri Z."/>
            <person name="LaButti K."/>
            <person name="Lipzen A."/>
            <person name="Lombard V."/>
            <person name="Magnuson J."/>
            <person name="Maillard F."/>
            <person name="Morin E."/>
            <person name="Murat C."/>
            <person name="Nolan M."/>
            <person name="Ohm R."/>
            <person name="Pangilinan J."/>
            <person name="Pereira M."/>
            <person name="Perotto S."/>
            <person name="Peter M."/>
            <person name="Riley R."/>
            <person name="Sitrit Y."/>
            <person name="Stielow B."/>
            <person name="Szollosi G."/>
            <person name="Zifcakova L."/>
            <person name="Stursova M."/>
            <person name="Spatafora J.W."/>
            <person name="Tedersoo L."/>
            <person name="Vaario L.-M."/>
            <person name="Yamada A."/>
            <person name="Yan M."/>
            <person name="Wang P."/>
            <person name="Xu J."/>
            <person name="Bruns T."/>
            <person name="Baldrian P."/>
            <person name="Vilgalys R."/>
            <person name="Henrissat B."/>
            <person name="Grigoriev I.V."/>
            <person name="Hibbett D."/>
            <person name="Nagy L.G."/>
            <person name="Martin F.M."/>
        </authorList>
    </citation>
    <scope>NUCLEOTIDE SEQUENCE</scope>
    <source>
        <strain evidence="1">Prilba</strain>
    </source>
</reference>
<evidence type="ECO:0000313" key="2">
    <source>
        <dbReference type="Proteomes" id="UP000759537"/>
    </source>
</evidence>
<dbReference type="Proteomes" id="UP000759537">
    <property type="component" value="Unassembled WGS sequence"/>
</dbReference>
<keyword evidence="2" id="KW-1185">Reference proteome</keyword>
<dbReference type="EMBL" id="WHVB01000019">
    <property type="protein sequence ID" value="KAF8472921.1"/>
    <property type="molecule type" value="Genomic_DNA"/>
</dbReference>
<reference evidence="1" key="2">
    <citation type="journal article" date="2020" name="Nat. Commun.">
        <title>Large-scale genome sequencing of mycorrhizal fungi provides insights into the early evolution of symbiotic traits.</title>
        <authorList>
            <person name="Miyauchi S."/>
            <person name="Kiss E."/>
            <person name="Kuo A."/>
            <person name="Drula E."/>
            <person name="Kohler A."/>
            <person name="Sanchez-Garcia M."/>
            <person name="Morin E."/>
            <person name="Andreopoulos B."/>
            <person name="Barry K.W."/>
            <person name="Bonito G."/>
            <person name="Buee M."/>
            <person name="Carver A."/>
            <person name="Chen C."/>
            <person name="Cichocki N."/>
            <person name="Clum A."/>
            <person name="Culley D."/>
            <person name="Crous P.W."/>
            <person name="Fauchery L."/>
            <person name="Girlanda M."/>
            <person name="Hayes R.D."/>
            <person name="Keri Z."/>
            <person name="LaButti K."/>
            <person name="Lipzen A."/>
            <person name="Lombard V."/>
            <person name="Magnuson J."/>
            <person name="Maillard F."/>
            <person name="Murat C."/>
            <person name="Nolan M."/>
            <person name="Ohm R.A."/>
            <person name="Pangilinan J."/>
            <person name="Pereira M.F."/>
            <person name="Perotto S."/>
            <person name="Peter M."/>
            <person name="Pfister S."/>
            <person name="Riley R."/>
            <person name="Sitrit Y."/>
            <person name="Stielow J.B."/>
            <person name="Szollosi G."/>
            <person name="Zifcakova L."/>
            <person name="Stursova M."/>
            <person name="Spatafora J.W."/>
            <person name="Tedersoo L."/>
            <person name="Vaario L.M."/>
            <person name="Yamada A."/>
            <person name="Yan M."/>
            <person name="Wang P."/>
            <person name="Xu J."/>
            <person name="Bruns T."/>
            <person name="Baldrian P."/>
            <person name="Vilgalys R."/>
            <person name="Dunand C."/>
            <person name="Henrissat B."/>
            <person name="Grigoriev I.V."/>
            <person name="Hibbett D."/>
            <person name="Nagy L.G."/>
            <person name="Martin F.M."/>
        </authorList>
    </citation>
    <scope>NUCLEOTIDE SEQUENCE</scope>
    <source>
        <strain evidence="1">Prilba</strain>
    </source>
</reference>